<comment type="caution">
    <text evidence="10">The sequence shown here is derived from an EMBL/GenBank/DDBJ whole genome shotgun (WGS) entry which is preliminary data.</text>
</comment>
<dbReference type="InterPro" id="IPR012944">
    <property type="entry name" value="SusD_RagB_dom"/>
</dbReference>
<evidence type="ECO:0000313" key="11">
    <source>
        <dbReference type="Proteomes" id="UP001501411"/>
    </source>
</evidence>
<evidence type="ECO:0000259" key="8">
    <source>
        <dbReference type="Pfam" id="PF07980"/>
    </source>
</evidence>
<dbReference type="Gene3D" id="1.25.40.390">
    <property type="match status" value="1"/>
</dbReference>
<evidence type="ECO:0000256" key="2">
    <source>
        <dbReference type="ARBA" id="ARBA00006275"/>
    </source>
</evidence>
<organism evidence="10 11">
    <name type="scientific">Olivibacter ginsenosidimutans</name>
    <dbReference type="NCBI Taxonomy" id="1176537"/>
    <lineage>
        <taxon>Bacteria</taxon>
        <taxon>Pseudomonadati</taxon>
        <taxon>Bacteroidota</taxon>
        <taxon>Sphingobacteriia</taxon>
        <taxon>Sphingobacteriales</taxon>
        <taxon>Sphingobacteriaceae</taxon>
        <taxon>Olivibacter</taxon>
    </lineage>
</organism>
<evidence type="ECO:0000256" key="6">
    <source>
        <dbReference type="SAM" id="MobiDB-lite"/>
    </source>
</evidence>
<evidence type="ECO:0000256" key="7">
    <source>
        <dbReference type="SAM" id="SignalP"/>
    </source>
</evidence>
<keyword evidence="3 7" id="KW-0732">Signal</keyword>
<keyword evidence="11" id="KW-1185">Reference proteome</keyword>
<protein>
    <submittedName>
        <fullName evidence="10">RagB/SusD family nutrient uptake outer membrane protein</fullName>
    </submittedName>
</protein>
<dbReference type="InterPro" id="IPR033985">
    <property type="entry name" value="SusD-like_N"/>
</dbReference>
<dbReference type="CDD" id="cd08977">
    <property type="entry name" value="SusD"/>
    <property type="match status" value="1"/>
</dbReference>
<comment type="subcellular location">
    <subcellularLocation>
        <location evidence="1">Cell outer membrane</location>
    </subcellularLocation>
</comment>
<evidence type="ECO:0000256" key="1">
    <source>
        <dbReference type="ARBA" id="ARBA00004442"/>
    </source>
</evidence>
<evidence type="ECO:0000256" key="5">
    <source>
        <dbReference type="ARBA" id="ARBA00023237"/>
    </source>
</evidence>
<name>A0ABP9BU92_9SPHI</name>
<reference evidence="11" key="1">
    <citation type="journal article" date="2019" name="Int. J. Syst. Evol. Microbiol.">
        <title>The Global Catalogue of Microorganisms (GCM) 10K type strain sequencing project: providing services to taxonomists for standard genome sequencing and annotation.</title>
        <authorList>
            <consortium name="The Broad Institute Genomics Platform"/>
            <consortium name="The Broad Institute Genome Sequencing Center for Infectious Disease"/>
            <person name="Wu L."/>
            <person name="Ma J."/>
        </authorList>
    </citation>
    <scope>NUCLEOTIDE SEQUENCE [LARGE SCALE GENOMIC DNA]</scope>
    <source>
        <strain evidence="11">JCM 18200</strain>
    </source>
</reference>
<accession>A0ABP9BU92</accession>
<dbReference type="EMBL" id="BAABIQ010000041">
    <property type="protein sequence ID" value="GAA4800589.1"/>
    <property type="molecule type" value="Genomic_DNA"/>
</dbReference>
<dbReference type="PROSITE" id="PS51257">
    <property type="entry name" value="PROKAR_LIPOPROTEIN"/>
    <property type="match status" value="1"/>
</dbReference>
<dbReference type="SUPFAM" id="SSF48452">
    <property type="entry name" value="TPR-like"/>
    <property type="match status" value="1"/>
</dbReference>
<feature type="domain" description="SusD-like N-terminal" evidence="9">
    <location>
        <begin position="21"/>
        <end position="226"/>
    </location>
</feature>
<feature type="chain" id="PRO_5045631738" evidence="7">
    <location>
        <begin position="21"/>
        <end position="507"/>
    </location>
</feature>
<evidence type="ECO:0000256" key="4">
    <source>
        <dbReference type="ARBA" id="ARBA00023136"/>
    </source>
</evidence>
<sequence length="507" mass="57725">MKLKYSICCIALLIVSACSKDFLNQDDPNAVPVGNYFTSENDVLLAVNGLYQSLRGGNTLGEGSNLFSEQRSDNTGTNDNQSNAGEPFQFNDFSILPSNTYLKNHWVDMYDGIARCNTLLAHIDEVSFNDEETKKRYAAETKFVRALLYFHLVRKWGDIPMTTQPANNLDEVSAMAYRQKEDVVYAQLVQDLTEALDSNLPNEQWSYAVGRTSKAAINALLGQVYLTMGATLEGNSQENFQQAEKYLAAAYEMRSFGKLSEIPYTDVFDVTKKNTCKELIFQIEYLQGDQNYKSTIAADNQAKGEKINSQKVTTGVGGNVTHDLVYDYENGDTRKDFSIKFAKDPTVNDWFITKFRDASDAAGTQGYGGNDWIVIRYADVMLLLAETKWRLGKNDEAITLLDEVRERAGLPSYAESMKQATYAQQYPTLKEALLHERRVELAFENHRWFDLIRNYNADELVSYFRSKKQDDFGLANLKNITTKDRYFPIPYDEYKLDPEKMYQNPGY</sequence>
<feature type="region of interest" description="Disordered" evidence="6">
    <location>
        <begin position="65"/>
        <end position="84"/>
    </location>
</feature>
<evidence type="ECO:0000313" key="10">
    <source>
        <dbReference type="EMBL" id="GAA4800589.1"/>
    </source>
</evidence>
<evidence type="ECO:0000256" key="3">
    <source>
        <dbReference type="ARBA" id="ARBA00022729"/>
    </source>
</evidence>
<comment type="similarity">
    <text evidence="2">Belongs to the SusD family.</text>
</comment>
<dbReference type="InterPro" id="IPR011990">
    <property type="entry name" value="TPR-like_helical_dom_sf"/>
</dbReference>
<dbReference type="Pfam" id="PF14322">
    <property type="entry name" value="SusD-like_3"/>
    <property type="match status" value="1"/>
</dbReference>
<evidence type="ECO:0000259" key="9">
    <source>
        <dbReference type="Pfam" id="PF14322"/>
    </source>
</evidence>
<dbReference type="Proteomes" id="UP001501411">
    <property type="component" value="Unassembled WGS sequence"/>
</dbReference>
<keyword evidence="5" id="KW-0998">Cell outer membrane</keyword>
<proteinExistence type="inferred from homology"/>
<dbReference type="Pfam" id="PF07980">
    <property type="entry name" value="SusD_RagB"/>
    <property type="match status" value="1"/>
</dbReference>
<keyword evidence="4" id="KW-0472">Membrane</keyword>
<feature type="signal peptide" evidence="7">
    <location>
        <begin position="1"/>
        <end position="20"/>
    </location>
</feature>
<feature type="domain" description="RagB/SusD" evidence="8">
    <location>
        <begin position="347"/>
        <end position="507"/>
    </location>
</feature>
<dbReference type="RefSeq" id="WP_345233034.1">
    <property type="nucleotide sequence ID" value="NZ_BAABIQ010000041.1"/>
</dbReference>
<gene>
    <name evidence="10" type="ORF">GCM10023231_31700</name>
</gene>